<proteinExistence type="predicted"/>
<dbReference type="AlphaFoldDB" id="A0A6J6UKK4"/>
<dbReference type="InterPro" id="IPR036819">
    <property type="entry name" value="Subtilisin_inhibitor-like_sf"/>
</dbReference>
<sequence>MKKFLTYFLSFNLILATVVATAPTSFASAKNSLKVTYQQTPESTLQKWTLTCQPTAGTIKNAKAACRKLVKISQPFAKPDPMQMCSEIYESAEVATVKGTWNGKKISARFSKTNSCEITRWNALKFLIQGVQKA</sequence>
<evidence type="ECO:0000313" key="2">
    <source>
        <dbReference type="EMBL" id="CAB4759735.1"/>
    </source>
</evidence>
<dbReference type="Gene3D" id="3.30.350.10">
    <property type="entry name" value="Subtilisin inhibitor-like"/>
    <property type="match status" value="1"/>
</dbReference>
<feature type="domain" description="Subtilisin inhibitor" evidence="1">
    <location>
        <begin position="38"/>
        <end position="108"/>
    </location>
</feature>
<dbReference type="InterPro" id="IPR023549">
    <property type="entry name" value="Subtilisin_inhibitor"/>
</dbReference>
<name>A0A6J6UKK4_9ZZZZ</name>
<accession>A0A6J6UKK4</accession>
<dbReference type="GO" id="GO:0004867">
    <property type="term" value="F:serine-type endopeptidase inhibitor activity"/>
    <property type="evidence" value="ECO:0007669"/>
    <property type="project" value="InterPro"/>
</dbReference>
<reference evidence="2" key="1">
    <citation type="submission" date="2020-05" db="EMBL/GenBank/DDBJ databases">
        <authorList>
            <person name="Chiriac C."/>
            <person name="Salcher M."/>
            <person name="Ghai R."/>
            <person name="Kavagutti S V."/>
        </authorList>
    </citation>
    <scope>NUCLEOTIDE SEQUENCE</scope>
</reference>
<protein>
    <submittedName>
        <fullName evidence="2">Unannotated protein</fullName>
    </submittedName>
</protein>
<gene>
    <name evidence="2" type="ORF">UFOPK2842_00875</name>
</gene>
<evidence type="ECO:0000259" key="1">
    <source>
        <dbReference type="Pfam" id="PF00720"/>
    </source>
</evidence>
<dbReference type="Pfam" id="PF00720">
    <property type="entry name" value="SSI"/>
    <property type="match status" value="1"/>
</dbReference>
<organism evidence="2">
    <name type="scientific">freshwater metagenome</name>
    <dbReference type="NCBI Taxonomy" id="449393"/>
    <lineage>
        <taxon>unclassified sequences</taxon>
        <taxon>metagenomes</taxon>
        <taxon>ecological metagenomes</taxon>
    </lineage>
</organism>
<dbReference type="SUPFAM" id="SSF55399">
    <property type="entry name" value="Subtilisin inhibitor"/>
    <property type="match status" value="1"/>
</dbReference>
<dbReference type="EMBL" id="CAEZZI010000088">
    <property type="protein sequence ID" value="CAB4759735.1"/>
    <property type="molecule type" value="Genomic_DNA"/>
</dbReference>